<dbReference type="Proteomes" id="UP000799324">
    <property type="component" value="Unassembled WGS sequence"/>
</dbReference>
<dbReference type="InterPro" id="IPR011009">
    <property type="entry name" value="Kinase-like_dom_sf"/>
</dbReference>
<dbReference type="OrthoDB" id="4062651at2759"/>
<name>A0A6A6T9F8_9PLEO</name>
<dbReference type="GO" id="GO:0004674">
    <property type="term" value="F:protein serine/threonine kinase activity"/>
    <property type="evidence" value="ECO:0007669"/>
    <property type="project" value="TreeGrafter"/>
</dbReference>
<feature type="region of interest" description="Disordered" evidence="1">
    <location>
        <begin position="1"/>
        <end position="29"/>
    </location>
</feature>
<dbReference type="AlphaFoldDB" id="A0A6A6T9F8"/>
<reference evidence="3" key="1">
    <citation type="journal article" date="2020" name="Stud. Mycol.">
        <title>101 Dothideomycetes genomes: a test case for predicting lifestyles and emergence of pathogens.</title>
        <authorList>
            <person name="Haridas S."/>
            <person name="Albert R."/>
            <person name="Binder M."/>
            <person name="Bloem J."/>
            <person name="Labutti K."/>
            <person name="Salamov A."/>
            <person name="Andreopoulos B."/>
            <person name="Baker S."/>
            <person name="Barry K."/>
            <person name="Bills G."/>
            <person name="Bluhm B."/>
            <person name="Cannon C."/>
            <person name="Castanera R."/>
            <person name="Culley D."/>
            <person name="Daum C."/>
            <person name="Ezra D."/>
            <person name="Gonzalez J."/>
            <person name="Henrissat B."/>
            <person name="Kuo A."/>
            <person name="Liang C."/>
            <person name="Lipzen A."/>
            <person name="Lutzoni F."/>
            <person name="Magnuson J."/>
            <person name="Mondo S."/>
            <person name="Nolan M."/>
            <person name="Ohm R."/>
            <person name="Pangilinan J."/>
            <person name="Park H.-J."/>
            <person name="Ramirez L."/>
            <person name="Alfaro M."/>
            <person name="Sun H."/>
            <person name="Tritt A."/>
            <person name="Yoshinaga Y."/>
            <person name="Zwiers L.-H."/>
            <person name="Turgeon B."/>
            <person name="Goodwin S."/>
            <person name="Spatafora J."/>
            <person name="Crous P."/>
            <person name="Grigoriev I."/>
        </authorList>
    </citation>
    <scope>NUCLEOTIDE SEQUENCE</scope>
    <source>
        <strain evidence="3">CBS 122681</strain>
    </source>
</reference>
<dbReference type="Gene3D" id="1.10.510.10">
    <property type="entry name" value="Transferase(Phosphotransferase) domain 1"/>
    <property type="match status" value="1"/>
</dbReference>
<keyword evidence="3" id="KW-0808">Transferase</keyword>
<dbReference type="PANTHER" id="PTHR24359">
    <property type="entry name" value="SERINE/THREONINE-PROTEIN KINASE SBK1"/>
    <property type="match status" value="1"/>
</dbReference>
<accession>A0A6A6T9F8</accession>
<dbReference type="GO" id="GO:0005524">
    <property type="term" value="F:ATP binding"/>
    <property type="evidence" value="ECO:0007669"/>
    <property type="project" value="InterPro"/>
</dbReference>
<dbReference type="PROSITE" id="PS50011">
    <property type="entry name" value="PROTEIN_KINASE_DOM"/>
    <property type="match status" value="1"/>
</dbReference>
<gene>
    <name evidence="3" type="ORF">K491DRAFT_405475</name>
</gene>
<evidence type="ECO:0000256" key="1">
    <source>
        <dbReference type="SAM" id="MobiDB-lite"/>
    </source>
</evidence>
<evidence type="ECO:0000313" key="4">
    <source>
        <dbReference type="Proteomes" id="UP000799324"/>
    </source>
</evidence>
<dbReference type="Gene3D" id="3.30.200.20">
    <property type="entry name" value="Phosphorylase Kinase, domain 1"/>
    <property type="match status" value="1"/>
</dbReference>
<protein>
    <submittedName>
        <fullName evidence="3">Kinase-like protein</fullName>
    </submittedName>
</protein>
<feature type="domain" description="Protein kinase" evidence="2">
    <location>
        <begin position="164"/>
        <end position="441"/>
    </location>
</feature>
<proteinExistence type="predicted"/>
<dbReference type="SUPFAM" id="SSF56112">
    <property type="entry name" value="Protein kinase-like (PK-like)"/>
    <property type="match status" value="1"/>
</dbReference>
<dbReference type="Pfam" id="PF00069">
    <property type="entry name" value="Pkinase"/>
    <property type="match status" value="1"/>
</dbReference>
<dbReference type="SMART" id="SM00220">
    <property type="entry name" value="S_TKc"/>
    <property type="match status" value="1"/>
</dbReference>
<organism evidence="3 4">
    <name type="scientific">Lophiostoma macrostomum CBS 122681</name>
    <dbReference type="NCBI Taxonomy" id="1314788"/>
    <lineage>
        <taxon>Eukaryota</taxon>
        <taxon>Fungi</taxon>
        <taxon>Dikarya</taxon>
        <taxon>Ascomycota</taxon>
        <taxon>Pezizomycotina</taxon>
        <taxon>Dothideomycetes</taxon>
        <taxon>Pleosporomycetidae</taxon>
        <taxon>Pleosporales</taxon>
        <taxon>Lophiostomataceae</taxon>
        <taxon>Lophiostoma</taxon>
    </lineage>
</organism>
<feature type="compositionally biased region" description="Polar residues" evidence="1">
    <location>
        <begin position="18"/>
        <end position="27"/>
    </location>
</feature>
<evidence type="ECO:0000313" key="3">
    <source>
        <dbReference type="EMBL" id="KAF2655937.1"/>
    </source>
</evidence>
<dbReference type="EMBL" id="MU004342">
    <property type="protein sequence ID" value="KAF2655937.1"/>
    <property type="molecule type" value="Genomic_DNA"/>
</dbReference>
<keyword evidence="4" id="KW-1185">Reference proteome</keyword>
<sequence>MTDTEIVHETMQDEKESSSPPQDTVPTANAKKASLSINLGEMGWSSELSLPAPLSTPIEKYDESAPLEVASIISCGSSTTFRTASSLRTYLSAKSWLSLLASVREDLGESASSGSTGSGVLRKLQRDYTANLRLRQLIQPKSVEVDWSGKGQHVTFSTQQQVPLKTMGHLGSSRTASVDKVLCRRIMLARKTMRCTIQWHIEDALREVEHLHRLRHAHIVQLVGTYLLGRNFSILMYPAAEQDLGTFLEDTSDNAFLENTSDNRQRRNAFLCNSQICLLAALSYIHDHTTKHMDIKPGNILVRRTSPSIWRVYMADFGLSRSFADQDQSQTDGPTARTPRYCAPEVYDQGPRGRSADVFSLGAVFVEMLTVASSRHIHAFTDYRQGSGSDESFHGNQLRVSLWLTKLEGRTWHPVIRDMIHRDPAKRPTAVYALRYLEGQFGKNTCCSSGPEPYEAYVPVVDEDGEHH</sequence>
<dbReference type="InterPro" id="IPR000719">
    <property type="entry name" value="Prot_kinase_dom"/>
</dbReference>
<dbReference type="PANTHER" id="PTHR24359:SF1">
    <property type="entry name" value="INHIBITOR OF NUCLEAR FACTOR KAPPA-B KINASE EPSILON SUBUNIT HOMOLOG 1-RELATED"/>
    <property type="match status" value="1"/>
</dbReference>
<keyword evidence="3" id="KW-0418">Kinase</keyword>
<dbReference type="CDD" id="cd00180">
    <property type="entry name" value="PKc"/>
    <property type="match status" value="1"/>
</dbReference>
<evidence type="ECO:0000259" key="2">
    <source>
        <dbReference type="PROSITE" id="PS50011"/>
    </source>
</evidence>
<feature type="compositionally biased region" description="Basic and acidic residues" evidence="1">
    <location>
        <begin position="1"/>
        <end position="17"/>
    </location>
</feature>